<dbReference type="Proteomes" id="UP000002427">
    <property type="component" value="Chromosome"/>
</dbReference>
<keyword evidence="2" id="KW-1185">Reference proteome</keyword>
<dbReference type="HOGENOM" id="CLU_3395264_0_0_6"/>
<organism evidence="1 2">
    <name type="scientific">Baumannia cicadellinicola subsp. Homalodisca coagulata</name>
    <dbReference type="NCBI Taxonomy" id="374463"/>
    <lineage>
        <taxon>Bacteria</taxon>
        <taxon>Pseudomonadati</taxon>
        <taxon>Pseudomonadota</taxon>
        <taxon>Gammaproteobacteria</taxon>
        <taxon>Candidatus Palibaumannia</taxon>
    </lineage>
</organism>
<proteinExistence type="predicted"/>
<protein>
    <submittedName>
        <fullName evidence="1">Uncharacterized protein</fullName>
    </submittedName>
</protein>
<name>Q1LTW6_BAUCH</name>
<accession>Q1LTW6</accession>
<evidence type="ECO:0000313" key="1">
    <source>
        <dbReference type="EMBL" id="ABF14284.1"/>
    </source>
</evidence>
<gene>
    <name evidence="1" type="ordered locus">BCI_0129</name>
</gene>
<dbReference type="AlphaFoldDB" id="Q1LTW6"/>
<sequence length="31" mass="3597">MIISFLGVYDYDVAERVKYSNAIISYINHDS</sequence>
<dbReference type="KEGG" id="bci:BCI_0129"/>
<reference evidence="1 2" key="1">
    <citation type="journal article" date="2006" name="PLoS Biol.">
        <title>Metabolic complementarity and genomics of the dual bacterial symbiosis of sharpshooters.</title>
        <authorList>
            <person name="Wu D."/>
            <person name="Daugherty S.C."/>
            <person name="Van Aken S.E."/>
            <person name="Pai G.H."/>
            <person name="Watkins K.L."/>
            <person name="Khouri H."/>
            <person name="Tallon L.J."/>
            <person name="Zaborsky J.M."/>
            <person name="Dunbar H.E."/>
            <person name="Tran P.L."/>
            <person name="Moran N.A."/>
            <person name="Eisen J.A."/>
        </authorList>
    </citation>
    <scope>NUCLEOTIDE SEQUENCE [LARGE SCALE GENOMIC DNA]</scope>
    <source>
        <strain evidence="1">Hc</strain>
    </source>
</reference>
<evidence type="ECO:0000313" key="2">
    <source>
        <dbReference type="Proteomes" id="UP000002427"/>
    </source>
</evidence>
<dbReference type="EMBL" id="CP000238">
    <property type="protein sequence ID" value="ABF14284.1"/>
    <property type="molecule type" value="Genomic_DNA"/>
</dbReference>